<feature type="compositionally biased region" description="Acidic residues" evidence="1">
    <location>
        <begin position="79"/>
        <end position="100"/>
    </location>
</feature>
<proteinExistence type="predicted"/>
<dbReference type="AlphaFoldDB" id="A0A6U4JP61"/>
<dbReference type="EMBL" id="HBFK01004861">
    <property type="protein sequence ID" value="CAD8736407.1"/>
    <property type="molecule type" value="Transcribed_RNA"/>
</dbReference>
<accession>A0A6U4JP61</accession>
<feature type="region of interest" description="Disordered" evidence="1">
    <location>
        <begin position="78"/>
        <end position="108"/>
    </location>
</feature>
<protein>
    <submittedName>
        <fullName evidence="2">Uncharacterized protein</fullName>
    </submittedName>
</protein>
<name>A0A6U4JP61_HEMAN</name>
<reference evidence="2" key="1">
    <citation type="submission" date="2021-01" db="EMBL/GenBank/DDBJ databases">
        <authorList>
            <person name="Corre E."/>
            <person name="Pelletier E."/>
            <person name="Niang G."/>
            <person name="Scheremetjew M."/>
            <person name="Finn R."/>
            <person name="Kale V."/>
            <person name="Holt S."/>
            <person name="Cochrane G."/>
            <person name="Meng A."/>
            <person name="Brown T."/>
            <person name="Cohen L."/>
        </authorList>
    </citation>
    <scope>NUCLEOTIDE SEQUENCE</scope>
    <source>
        <strain evidence="2">CCMP441</strain>
    </source>
</reference>
<evidence type="ECO:0000313" key="2">
    <source>
        <dbReference type="EMBL" id="CAD8736407.1"/>
    </source>
</evidence>
<sequence>MGGIVSGLASERKDLKLVTKNTRLNLDVDEYLDPKRPITPGPDFVKDTKLNWRGKLEEVGVYFPEDEPAMLQQTKDLVYEPDDDDDGEEYEDEDGDEGIDDGMVMQDG</sequence>
<gene>
    <name evidence="2" type="ORF">HAND1043_LOCUS2899</name>
</gene>
<evidence type="ECO:0000256" key="1">
    <source>
        <dbReference type="SAM" id="MobiDB-lite"/>
    </source>
</evidence>
<organism evidence="2">
    <name type="scientific">Hemiselmis andersenii</name>
    <name type="common">Cryptophyte alga</name>
    <dbReference type="NCBI Taxonomy" id="464988"/>
    <lineage>
        <taxon>Eukaryota</taxon>
        <taxon>Cryptophyceae</taxon>
        <taxon>Cryptomonadales</taxon>
        <taxon>Hemiselmidaceae</taxon>
        <taxon>Hemiselmis</taxon>
    </lineage>
</organism>